<dbReference type="Proteomes" id="UP000299102">
    <property type="component" value="Unassembled WGS sequence"/>
</dbReference>
<gene>
    <name evidence="1" type="ORF">EVAR_68756_1</name>
</gene>
<dbReference type="AlphaFoldDB" id="A0A4C2A304"/>
<evidence type="ECO:0000313" key="1">
    <source>
        <dbReference type="EMBL" id="GBP94428.1"/>
    </source>
</evidence>
<reference evidence="1 2" key="1">
    <citation type="journal article" date="2019" name="Commun. Biol.">
        <title>The bagworm genome reveals a unique fibroin gene that provides high tensile strength.</title>
        <authorList>
            <person name="Kono N."/>
            <person name="Nakamura H."/>
            <person name="Ohtoshi R."/>
            <person name="Tomita M."/>
            <person name="Numata K."/>
            <person name="Arakawa K."/>
        </authorList>
    </citation>
    <scope>NUCLEOTIDE SEQUENCE [LARGE SCALE GENOMIC DNA]</scope>
</reference>
<keyword evidence="2" id="KW-1185">Reference proteome</keyword>
<proteinExistence type="predicted"/>
<comment type="caution">
    <text evidence="1">The sequence shown here is derived from an EMBL/GenBank/DDBJ whole genome shotgun (WGS) entry which is preliminary data.</text>
</comment>
<organism evidence="1 2">
    <name type="scientific">Eumeta variegata</name>
    <name type="common">Bagworm moth</name>
    <name type="synonym">Eumeta japonica</name>
    <dbReference type="NCBI Taxonomy" id="151549"/>
    <lineage>
        <taxon>Eukaryota</taxon>
        <taxon>Metazoa</taxon>
        <taxon>Ecdysozoa</taxon>
        <taxon>Arthropoda</taxon>
        <taxon>Hexapoda</taxon>
        <taxon>Insecta</taxon>
        <taxon>Pterygota</taxon>
        <taxon>Neoptera</taxon>
        <taxon>Endopterygota</taxon>
        <taxon>Lepidoptera</taxon>
        <taxon>Glossata</taxon>
        <taxon>Ditrysia</taxon>
        <taxon>Tineoidea</taxon>
        <taxon>Psychidae</taxon>
        <taxon>Oiketicinae</taxon>
        <taxon>Eumeta</taxon>
    </lineage>
</organism>
<name>A0A4C2A304_EUMVA</name>
<sequence length="86" mass="8970">MYGSRMPATKMVPMVFPANGTMTEISGRDEGSGIRRKAELAGISRGAWRGGRGARGGGVGHNARAQSNLGRCRAVAVTRVARLSAV</sequence>
<dbReference type="EMBL" id="BGZK01002503">
    <property type="protein sequence ID" value="GBP94428.1"/>
    <property type="molecule type" value="Genomic_DNA"/>
</dbReference>
<evidence type="ECO:0000313" key="2">
    <source>
        <dbReference type="Proteomes" id="UP000299102"/>
    </source>
</evidence>
<protein>
    <submittedName>
        <fullName evidence="1">Uncharacterized protein</fullName>
    </submittedName>
</protein>
<accession>A0A4C2A304</accession>